<feature type="active site" description="Proton acceptor; specific for D-alanine" evidence="9">
    <location>
        <position position="34"/>
    </location>
</feature>
<dbReference type="HAMAP" id="MF_01201">
    <property type="entry name" value="Ala_racemase"/>
    <property type="match status" value="1"/>
</dbReference>
<evidence type="ECO:0000259" key="10">
    <source>
        <dbReference type="SMART" id="SM01005"/>
    </source>
</evidence>
<dbReference type="InterPro" id="IPR001608">
    <property type="entry name" value="Ala_racemase_N"/>
</dbReference>
<comment type="cofactor">
    <cofactor evidence="2 9">
        <name>pyridoxal 5'-phosphate</name>
        <dbReference type="ChEBI" id="CHEBI:597326"/>
    </cofactor>
</comment>
<proteinExistence type="inferred from homology"/>
<keyword evidence="7 9" id="KW-0413">Isomerase</keyword>
<reference evidence="11 12" key="1">
    <citation type="journal article" date="2018" name="Front. Microbiol.">
        <title>Genome-Based Analysis Reveals the Taxonomy and Diversity of the Family Idiomarinaceae.</title>
        <authorList>
            <person name="Liu Y."/>
            <person name="Lai Q."/>
            <person name="Shao Z."/>
        </authorList>
    </citation>
    <scope>NUCLEOTIDE SEQUENCE [LARGE SCALE GENOMIC DNA]</scope>
    <source>
        <strain evidence="11 12">GBSy1</strain>
    </source>
</reference>
<accession>A0ABY0BZ77</accession>
<protein>
    <recommendedName>
        <fullName evidence="5 9">Alanine racemase</fullName>
        <ecNumber evidence="5 9">5.1.1.1</ecNumber>
    </recommendedName>
</protein>
<dbReference type="PANTHER" id="PTHR30511:SF4">
    <property type="entry name" value="ALANINE RACEMASE, BIOSYNTHETIC"/>
    <property type="match status" value="1"/>
</dbReference>
<name>A0ABY0BZ77_9GAMM</name>
<dbReference type="PRINTS" id="PR00992">
    <property type="entry name" value="ALARACEMASE"/>
</dbReference>
<dbReference type="Pfam" id="PF01168">
    <property type="entry name" value="Ala_racemase_N"/>
    <property type="match status" value="1"/>
</dbReference>
<comment type="pathway">
    <text evidence="8 9">Amino-acid biosynthesis; D-alanine biosynthesis; D-alanine from L-alanine: step 1/1.</text>
</comment>
<evidence type="ECO:0000313" key="11">
    <source>
        <dbReference type="EMBL" id="RUO30075.1"/>
    </source>
</evidence>
<dbReference type="SUPFAM" id="SSF51419">
    <property type="entry name" value="PLP-binding barrel"/>
    <property type="match status" value="1"/>
</dbReference>
<feature type="binding site" evidence="9">
    <location>
        <position position="130"/>
    </location>
    <ligand>
        <name>substrate</name>
    </ligand>
</feature>
<dbReference type="PANTHER" id="PTHR30511">
    <property type="entry name" value="ALANINE RACEMASE"/>
    <property type="match status" value="1"/>
</dbReference>
<dbReference type="Pfam" id="PF00842">
    <property type="entry name" value="Ala_racemase_C"/>
    <property type="match status" value="1"/>
</dbReference>
<dbReference type="RefSeq" id="WP_126789347.1">
    <property type="nucleotide sequence ID" value="NZ_PIPN01000003.1"/>
</dbReference>
<keyword evidence="12" id="KW-1185">Reference proteome</keyword>
<feature type="active site" description="Proton acceptor; specific for L-alanine" evidence="9">
    <location>
        <position position="255"/>
    </location>
</feature>
<dbReference type="SMART" id="SM01005">
    <property type="entry name" value="Ala_racemase_C"/>
    <property type="match status" value="1"/>
</dbReference>
<comment type="pathway">
    <text evidence="3">Cell wall biogenesis; peptidoglycan biosynthesis.</text>
</comment>
<comment type="catalytic activity">
    <reaction evidence="1 9">
        <text>L-alanine = D-alanine</text>
        <dbReference type="Rhea" id="RHEA:20249"/>
        <dbReference type="ChEBI" id="CHEBI:57416"/>
        <dbReference type="ChEBI" id="CHEBI:57972"/>
        <dbReference type="EC" id="5.1.1.1"/>
    </reaction>
</comment>
<organism evidence="11 12">
    <name type="scientific">Aliidiomarina sedimenti</name>
    <dbReference type="NCBI Taxonomy" id="1933879"/>
    <lineage>
        <taxon>Bacteria</taxon>
        <taxon>Pseudomonadati</taxon>
        <taxon>Pseudomonadota</taxon>
        <taxon>Gammaproteobacteria</taxon>
        <taxon>Alteromonadales</taxon>
        <taxon>Idiomarinaceae</taxon>
        <taxon>Aliidiomarina</taxon>
    </lineage>
</organism>
<evidence type="ECO:0000256" key="7">
    <source>
        <dbReference type="ARBA" id="ARBA00023235"/>
    </source>
</evidence>
<sequence>MRPAWAAIDLAALQHNLDALQQHAKGARILAILKANAYGHGLTRIAQQLDGVDAIGVARLDEALALRNAGVVKPIVLLEGFFAAEQLPILAASGLQPVIHSEYQLLQLEQAEGLVNPLKVWLKVDTGMHRLGVEPEQAVDFYRRLQACPNVQSEPVLMSHFASADRPQTVQNEEQRQAFASIQAQLQAPVSFSNSAALLAAVAEHDDWVRPGLALYGVSPFAEQTGAMLNLKPVMKLQASVISVRSIEAGAGVGYGAAWHAPKATRIAVLAIGYGDGYPRTAPDGTPVFINGRRYPIVGHVSMDMLAVEVGPDSDVEVGDTGQLWGPDLPVEEVARYVGTIAYELLCNVAHRVVLDYDSV</sequence>
<dbReference type="EMBL" id="PIPN01000003">
    <property type="protein sequence ID" value="RUO30075.1"/>
    <property type="molecule type" value="Genomic_DNA"/>
</dbReference>
<feature type="domain" description="Alanine racemase C-terminal" evidence="10">
    <location>
        <begin position="234"/>
        <end position="358"/>
    </location>
</feature>
<feature type="binding site" evidence="9">
    <location>
        <position position="303"/>
    </location>
    <ligand>
        <name>substrate</name>
    </ligand>
</feature>
<evidence type="ECO:0000256" key="8">
    <source>
        <dbReference type="ARBA" id="ARBA00037912"/>
    </source>
</evidence>
<comment type="similarity">
    <text evidence="4 9">Belongs to the alanine racemase family.</text>
</comment>
<dbReference type="InterPro" id="IPR029066">
    <property type="entry name" value="PLP-binding_barrel"/>
</dbReference>
<dbReference type="Proteomes" id="UP000287410">
    <property type="component" value="Unassembled WGS sequence"/>
</dbReference>
<evidence type="ECO:0000256" key="5">
    <source>
        <dbReference type="ARBA" id="ARBA00013089"/>
    </source>
</evidence>
<comment type="function">
    <text evidence="9">Catalyzes the interconversion of L-alanine and D-alanine. May also act on other amino acids.</text>
</comment>
<dbReference type="PROSITE" id="PS00395">
    <property type="entry name" value="ALANINE_RACEMASE"/>
    <property type="match status" value="1"/>
</dbReference>
<dbReference type="InterPro" id="IPR020622">
    <property type="entry name" value="Ala_racemase_pyridoxalP-BS"/>
</dbReference>
<keyword evidence="6 9" id="KW-0663">Pyridoxal phosphate</keyword>
<evidence type="ECO:0000256" key="2">
    <source>
        <dbReference type="ARBA" id="ARBA00001933"/>
    </source>
</evidence>
<evidence type="ECO:0000256" key="4">
    <source>
        <dbReference type="ARBA" id="ARBA00007880"/>
    </source>
</evidence>
<dbReference type="EC" id="5.1.1.1" evidence="5 9"/>
<dbReference type="InterPro" id="IPR000821">
    <property type="entry name" value="Ala_racemase"/>
</dbReference>
<evidence type="ECO:0000256" key="6">
    <source>
        <dbReference type="ARBA" id="ARBA00022898"/>
    </source>
</evidence>
<dbReference type="InterPro" id="IPR011079">
    <property type="entry name" value="Ala_racemase_C"/>
</dbReference>
<evidence type="ECO:0000256" key="1">
    <source>
        <dbReference type="ARBA" id="ARBA00000316"/>
    </source>
</evidence>
<evidence type="ECO:0000256" key="9">
    <source>
        <dbReference type="HAMAP-Rule" id="MF_01201"/>
    </source>
</evidence>
<dbReference type="SUPFAM" id="SSF50621">
    <property type="entry name" value="Alanine racemase C-terminal domain-like"/>
    <property type="match status" value="1"/>
</dbReference>
<dbReference type="Gene3D" id="2.40.37.10">
    <property type="entry name" value="Lyase, Ornithine Decarboxylase, Chain A, domain 1"/>
    <property type="match status" value="1"/>
</dbReference>
<dbReference type="InterPro" id="IPR009006">
    <property type="entry name" value="Ala_racemase/Decarboxylase_C"/>
</dbReference>
<dbReference type="Gene3D" id="3.20.20.10">
    <property type="entry name" value="Alanine racemase"/>
    <property type="match status" value="1"/>
</dbReference>
<evidence type="ECO:0000256" key="3">
    <source>
        <dbReference type="ARBA" id="ARBA00004752"/>
    </source>
</evidence>
<comment type="caution">
    <text evidence="11">The sequence shown here is derived from an EMBL/GenBank/DDBJ whole genome shotgun (WGS) entry which is preliminary data.</text>
</comment>
<gene>
    <name evidence="11" type="primary">alr</name>
    <name evidence="11" type="ORF">CWE12_08950</name>
</gene>
<dbReference type="NCBIfam" id="TIGR00492">
    <property type="entry name" value="alr"/>
    <property type="match status" value="1"/>
</dbReference>
<feature type="modified residue" description="N6-(pyridoxal phosphate)lysine" evidence="9">
    <location>
        <position position="34"/>
    </location>
</feature>
<evidence type="ECO:0000313" key="12">
    <source>
        <dbReference type="Proteomes" id="UP000287410"/>
    </source>
</evidence>